<dbReference type="SUPFAM" id="SSF53474">
    <property type="entry name" value="alpha/beta-Hydrolases"/>
    <property type="match status" value="1"/>
</dbReference>
<protein>
    <submittedName>
        <fullName evidence="3">Alpha/beta hydrolase</fullName>
    </submittedName>
</protein>
<dbReference type="EMBL" id="PNCL01000028">
    <property type="protein sequence ID" value="TMP60181.1"/>
    <property type="molecule type" value="Genomic_DNA"/>
</dbReference>
<proteinExistence type="predicted"/>
<dbReference type="Gene3D" id="3.40.50.1820">
    <property type="entry name" value="alpha/beta hydrolase"/>
    <property type="match status" value="1"/>
</dbReference>
<gene>
    <name evidence="3" type="ORF">CWB96_07285</name>
    <name evidence="2" type="ORF">CWB97_01085</name>
</gene>
<evidence type="ECO:0000313" key="4">
    <source>
        <dbReference type="Proteomes" id="UP000305730"/>
    </source>
</evidence>
<name>A0A5S3XRZ1_9GAMM</name>
<evidence type="ECO:0000313" key="3">
    <source>
        <dbReference type="EMBL" id="TMP60181.1"/>
    </source>
</evidence>
<organism evidence="3 5">
    <name type="scientific">Pseudoalteromonas citrea</name>
    <dbReference type="NCBI Taxonomy" id="43655"/>
    <lineage>
        <taxon>Bacteria</taxon>
        <taxon>Pseudomonadati</taxon>
        <taxon>Pseudomonadota</taxon>
        <taxon>Gammaproteobacteria</taxon>
        <taxon>Alteromonadales</taxon>
        <taxon>Pseudoalteromonadaceae</taxon>
        <taxon>Pseudoalteromonas</taxon>
    </lineage>
</organism>
<dbReference type="Proteomes" id="UP000305730">
    <property type="component" value="Unassembled WGS sequence"/>
</dbReference>
<keyword evidence="4" id="KW-1185">Reference proteome</keyword>
<dbReference type="InterPro" id="IPR000073">
    <property type="entry name" value="AB_hydrolase_1"/>
</dbReference>
<evidence type="ECO:0000259" key="1">
    <source>
        <dbReference type="Pfam" id="PF12697"/>
    </source>
</evidence>
<dbReference type="Proteomes" id="UP000307706">
    <property type="component" value="Unassembled WGS sequence"/>
</dbReference>
<sequence length="277" mass="30314">MKLKVCCALFSTVIVAGCNTTEHKPIQYKSLIDNSSEKHNSVVFIHGAHLKGSSWSLVQENFAKINIPTHIIDLPGRSQPVSPESITITYAAQTMCHELQQLPQPLSLVVHSQGGAIAHKTLSLCNDINVSDIVYISAVAPINGAKPFSLLSKEDEKNYFAGVKYENGWMKISDKPAFLSTFTDTQSAKLQKMVITNSVDEPAITGEGKVQLEKAALNEISKSYIYAKNDKIISFESQQRIAQSIGIKNTYTINSGHLPMITQPDELSKAIVAALKL</sequence>
<feature type="domain" description="AB hydrolase-1" evidence="1">
    <location>
        <begin position="42"/>
        <end position="269"/>
    </location>
</feature>
<comment type="caution">
    <text evidence="3">The sequence shown here is derived from an EMBL/GenBank/DDBJ whole genome shotgun (WGS) entry which is preliminary data.</text>
</comment>
<dbReference type="AlphaFoldDB" id="A0A5S3XRZ1"/>
<reference evidence="4 5" key="2">
    <citation type="submission" date="2019-06" db="EMBL/GenBank/DDBJ databases">
        <title>Co-occurence of chitin degradation, pigmentation and bioactivity in marine Pseudoalteromonas.</title>
        <authorList>
            <person name="Sonnenschein E.C."/>
            <person name="Bech P.K."/>
        </authorList>
    </citation>
    <scope>NUCLEOTIDE SEQUENCE [LARGE SCALE GENOMIC DNA]</scope>
    <source>
        <strain evidence="5">S2231</strain>
        <strain evidence="2 4">S2233</strain>
    </source>
</reference>
<dbReference type="PANTHER" id="PTHR37017">
    <property type="entry name" value="AB HYDROLASE-1 DOMAIN-CONTAINING PROTEIN-RELATED"/>
    <property type="match status" value="1"/>
</dbReference>
<dbReference type="RefSeq" id="WP_138594344.1">
    <property type="nucleotide sequence ID" value="NZ_PNCK01000005.1"/>
</dbReference>
<dbReference type="InterPro" id="IPR052897">
    <property type="entry name" value="Sec-Metab_Biosynth_Hydrolase"/>
</dbReference>
<dbReference type="PANTHER" id="PTHR37017:SF11">
    <property type="entry name" value="ESTERASE_LIPASE_THIOESTERASE DOMAIN-CONTAINING PROTEIN"/>
    <property type="match status" value="1"/>
</dbReference>
<dbReference type="Pfam" id="PF12697">
    <property type="entry name" value="Abhydrolase_6"/>
    <property type="match status" value="1"/>
</dbReference>
<evidence type="ECO:0000313" key="2">
    <source>
        <dbReference type="EMBL" id="TMP46769.1"/>
    </source>
</evidence>
<dbReference type="GO" id="GO:0016787">
    <property type="term" value="F:hydrolase activity"/>
    <property type="evidence" value="ECO:0007669"/>
    <property type="project" value="UniProtKB-KW"/>
</dbReference>
<reference evidence="4 5" key="1">
    <citation type="submission" date="2017-12" db="EMBL/GenBank/DDBJ databases">
        <authorList>
            <person name="Paulsen S."/>
            <person name="Gram L.K."/>
        </authorList>
    </citation>
    <scope>NUCLEOTIDE SEQUENCE [LARGE SCALE GENOMIC DNA]</scope>
    <source>
        <strain evidence="3 5">S2231</strain>
        <strain evidence="2 4">S2233</strain>
    </source>
</reference>
<accession>A0A5S3XRZ1</accession>
<reference evidence="3" key="3">
    <citation type="submission" date="2019-09" db="EMBL/GenBank/DDBJ databases">
        <title>Co-occurence of chitin degradation, pigmentation and bioactivity in marine Pseudoalteromonas.</title>
        <authorList>
            <person name="Sonnenschein E.C."/>
            <person name="Bech P.K."/>
        </authorList>
    </citation>
    <scope>NUCLEOTIDE SEQUENCE</scope>
    <source>
        <strain evidence="3">S2231</strain>
    </source>
</reference>
<dbReference type="EMBL" id="PNCK01000005">
    <property type="protein sequence ID" value="TMP46769.1"/>
    <property type="molecule type" value="Genomic_DNA"/>
</dbReference>
<dbReference type="PROSITE" id="PS51257">
    <property type="entry name" value="PROKAR_LIPOPROTEIN"/>
    <property type="match status" value="1"/>
</dbReference>
<evidence type="ECO:0000313" key="5">
    <source>
        <dbReference type="Proteomes" id="UP000307706"/>
    </source>
</evidence>
<dbReference type="InterPro" id="IPR029058">
    <property type="entry name" value="AB_hydrolase_fold"/>
</dbReference>
<dbReference type="OrthoDB" id="8680283at2"/>
<keyword evidence="3" id="KW-0378">Hydrolase</keyword>